<dbReference type="EC" id="3.4.19.12" evidence="2"/>
<organism evidence="10 11">
    <name type="scientific">Onychostoma macrolepis</name>
    <dbReference type="NCBI Taxonomy" id="369639"/>
    <lineage>
        <taxon>Eukaryota</taxon>
        <taxon>Metazoa</taxon>
        <taxon>Chordata</taxon>
        <taxon>Craniata</taxon>
        <taxon>Vertebrata</taxon>
        <taxon>Euteleostomi</taxon>
        <taxon>Actinopterygii</taxon>
        <taxon>Neopterygii</taxon>
        <taxon>Teleostei</taxon>
        <taxon>Ostariophysi</taxon>
        <taxon>Cypriniformes</taxon>
        <taxon>Cyprinidae</taxon>
        <taxon>Acrossocheilinae</taxon>
        <taxon>Onychostoma</taxon>
    </lineage>
</organism>
<dbReference type="InterPro" id="IPR001394">
    <property type="entry name" value="Peptidase_C19_UCH"/>
</dbReference>
<feature type="compositionally biased region" description="Basic and acidic residues" evidence="8">
    <location>
        <begin position="854"/>
        <end position="870"/>
    </location>
</feature>
<feature type="compositionally biased region" description="Polar residues" evidence="8">
    <location>
        <begin position="752"/>
        <end position="763"/>
    </location>
</feature>
<dbReference type="GO" id="GO:0004843">
    <property type="term" value="F:cysteine-type deubiquitinase activity"/>
    <property type="evidence" value="ECO:0007669"/>
    <property type="project" value="UniProtKB-EC"/>
</dbReference>
<keyword evidence="4" id="KW-0645">Protease</keyword>
<sequence>MPIVDKLKEALKPGRKDSSDEGDLNKLLASSAKKVLLQKIEFEPASKGFSYQLETLKTKYVILNPKNDGAAAQRPTEPAQIKRQISESLSVGQSDGIPAPQKMLFPGNKLSMKWERVYRVGAGLHNLGNTCFLNSTVQCLTYTPPLANYLLSKEHSRSCHQSGFCMICVMQNHIIQAFANTGNAIKPVSFIRDLKKIARHFRFGSQEDAHEFLRYTIDAMQKACLNGYPKLDRQTQATTLVHQIFGGYLRSRVKCSICKSVSDTYDPYLDIALEIRQAVNIVRALELFVKADVLSGENAYMCAKCKKKVPASKRFTVHRTSNVLTLSLKRFANFSGGKITKDVGYPEFLNIRPFMSQSTGDPVMYGLYAVLVHSGYSCHAGHYYCYVKASNGQWYQMNDSMVHSSNIKVVLNQQAYVLFYLRIPEKKNTDASNTKQNIVHSGRTNMTPDQLKKSTLNGPLSSPQVTKKLDPAQLRKIQSVDGGLGIPVARNCSGVQSPKMSNGTGNSHAPPKPPSGPTLIEEPFKKVKKPIPQPQSRSSTPAPSNGLSKPDTDKRSNSEGRGLPSSTSLKSLSDSSSADTSSESKESIGTRSAPVGHVSRVNSPASPAKSTERVNSEEQKVVKLKPQALTNVSSEPVSTMSPPPAKRLALSAKKASPRQSLSSSTEAPPPSSHHLSSDPTHLLSRASTHPQHRYSLALKIFNSLLNLQSPPSTYHPKESSPLKWPSSTLEPPAHALSPQTNGVKPSAPRPIHSQTLSASTTGLPQVLASPTLKKKKKKLKRRHSEVEQEAPKESAPEEPKPSTENRKKKKKKRKREQEANGLEGQREYVQSHLEPHQDEDWCLGETWSIVSEAKEKEFETSKAAENRETKPQSVSPTDRPETDPVLKKKKKHKLKEQLKEISNGDAASKCAVVIEVSGENANTEYQGEAKKKKKKRKQKDFREEEERPRDKEKCHVELQETNGVETPSQMGNTGKQKSAAVIVWDSQVQDGYKRDQNHQEAEGTSRKGPCSAPVGWDGKKSCDVVEELLKNSSDKAYGIEVLSWEGDPSAISRDAAEDARYAINETVIDEWDREFDSGKVKKMKKYKKEKRRNGNVFQKIQEHRNMWLRPEIKFHINEEEKMNSACEMSVCEEREQEAPVHAQRAASPGFSCVSMKSNNSMIIPPELSDVYAQRTASPGFSCVSMKSNNSMIIPPDLSDVHAQRAASPGFSCVSMKSNNSMIIPPDLSDLHAQRAASPGFSCVSMKSNNSMIIPPELSDVYAQRAASPGFSCVSMKSNNSMIIPPELSDVYAREQHLQDSAVCL</sequence>
<dbReference type="GO" id="GO:0042981">
    <property type="term" value="P:regulation of apoptotic process"/>
    <property type="evidence" value="ECO:0007669"/>
    <property type="project" value="TreeGrafter"/>
</dbReference>
<protein>
    <recommendedName>
        <fullName evidence="2">ubiquitinyl hydrolase 1</fullName>
        <ecNumber evidence="2">3.4.19.12</ecNumber>
    </recommendedName>
</protein>
<dbReference type="Proteomes" id="UP000579812">
    <property type="component" value="Unassembled WGS sequence"/>
</dbReference>
<evidence type="ECO:0000256" key="7">
    <source>
        <dbReference type="ARBA" id="ARBA00022807"/>
    </source>
</evidence>
<evidence type="ECO:0000256" key="8">
    <source>
        <dbReference type="SAM" id="MobiDB-lite"/>
    </source>
</evidence>
<dbReference type="PANTHER" id="PTHR24006:SF653">
    <property type="entry name" value="UBIQUITIN CARBOXYL-TERMINAL HYDROLASE 36"/>
    <property type="match status" value="1"/>
</dbReference>
<keyword evidence="7" id="KW-0788">Thiol protease</keyword>
<dbReference type="Pfam" id="PF00443">
    <property type="entry name" value="UCH"/>
    <property type="match status" value="1"/>
</dbReference>
<keyword evidence="3" id="KW-0597">Phosphoprotein</keyword>
<feature type="compositionally biased region" description="Basic and acidic residues" evidence="8">
    <location>
        <begin position="1"/>
        <end position="19"/>
    </location>
</feature>
<dbReference type="GO" id="GO:0016579">
    <property type="term" value="P:protein deubiquitination"/>
    <property type="evidence" value="ECO:0007669"/>
    <property type="project" value="InterPro"/>
</dbReference>
<accession>A0A7J6D977</accession>
<name>A0A7J6D977_9TELE</name>
<feature type="region of interest" description="Disordered" evidence="8">
    <location>
        <begin position="485"/>
        <end position="688"/>
    </location>
</feature>
<evidence type="ECO:0000313" key="11">
    <source>
        <dbReference type="Proteomes" id="UP000579812"/>
    </source>
</evidence>
<comment type="caution">
    <text evidence="10">The sequence shown here is derived from an EMBL/GenBank/DDBJ whole genome shotgun (WGS) entry which is preliminary data.</text>
</comment>
<feature type="compositionally biased region" description="Low complexity" evidence="8">
    <location>
        <begin position="672"/>
        <end position="684"/>
    </location>
</feature>
<dbReference type="PROSITE" id="PS50235">
    <property type="entry name" value="USP_3"/>
    <property type="match status" value="1"/>
</dbReference>
<dbReference type="GO" id="GO:0005829">
    <property type="term" value="C:cytosol"/>
    <property type="evidence" value="ECO:0007669"/>
    <property type="project" value="TreeGrafter"/>
</dbReference>
<feature type="region of interest" description="Disordered" evidence="8">
    <location>
        <begin position="430"/>
        <end position="472"/>
    </location>
</feature>
<evidence type="ECO:0000259" key="9">
    <source>
        <dbReference type="PROSITE" id="PS50235"/>
    </source>
</evidence>
<dbReference type="EMBL" id="JAAMOB010000003">
    <property type="protein sequence ID" value="KAF4115454.1"/>
    <property type="molecule type" value="Genomic_DNA"/>
</dbReference>
<feature type="region of interest" description="Disordered" evidence="8">
    <location>
        <begin position="1"/>
        <end position="23"/>
    </location>
</feature>
<comment type="catalytic activity">
    <reaction evidence="1">
        <text>Thiol-dependent hydrolysis of ester, thioester, amide, peptide and isopeptide bonds formed by the C-terminal Gly of ubiquitin (a 76-residue protein attached to proteins as an intracellular targeting signal).</text>
        <dbReference type="EC" id="3.4.19.12"/>
    </reaction>
</comment>
<dbReference type="CDD" id="cd02661">
    <property type="entry name" value="Peptidase_C19E"/>
    <property type="match status" value="1"/>
</dbReference>
<feature type="compositionally biased region" description="Basic residues" evidence="8">
    <location>
        <begin position="930"/>
        <end position="939"/>
    </location>
</feature>
<feature type="compositionally biased region" description="Polar residues" evidence="8">
    <location>
        <begin position="600"/>
        <end position="609"/>
    </location>
</feature>
<feature type="region of interest" description="Disordered" evidence="8">
    <location>
        <begin position="854"/>
        <end position="1012"/>
    </location>
</feature>
<feature type="compositionally biased region" description="Polar residues" evidence="8">
    <location>
        <begin position="628"/>
        <end position="640"/>
    </location>
</feature>
<feature type="region of interest" description="Disordered" evidence="8">
    <location>
        <begin position="708"/>
        <end position="842"/>
    </location>
</feature>
<dbReference type="Gene3D" id="3.90.70.10">
    <property type="entry name" value="Cysteine proteinases"/>
    <property type="match status" value="1"/>
</dbReference>
<dbReference type="PANTHER" id="PTHR24006">
    <property type="entry name" value="UBIQUITIN CARBOXYL-TERMINAL HYDROLASE"/>
    <property type="match status" value="1"/>
</dbReference>
<dbReference type="GO" id="GO:0006508">
    <property type="term" value="P:proteolysis"/>
    <property type="evidence" value="ECO:0007669"/>
    <property type="project" value="UniProtKB-KW"/>
</dbReference>
<keyword evidence="6" id="KW-0378">Hydrolase</keyword>
<dbReference type="InterPro" id="IPR018200">
    <property type="entry name" value="USP_CS"/>
</dbReference>
<feature type="compositionally biased region" description="Basic and acidic residues" evidence="8">
    <location>
        <begin position="991"/>
        <end position="1005"/>
    </location>
</feature>
<gene>
    <name evidence="10" type="ORF">G5714_002943</name>
</gene>
<dbReference type="PROSITE" id="PS00972">
    <property type="entry name" value="USP_1"/>
    <property type="match status" value="1"/>
</dbReference>
<feature type="compositionally biased region" description="Low complexity" evidence="8">
    <location>
        <begin position="565"/>
        <end position="581"/>
    </location>
</feature>
<feature type="compositionally biased region" description="Polar residues" evidence="8">
    <location>
        <begin position="959"/>
        <end position="976"/>
    </location>
</feature>
<evidence type="ECO:0000256" key="6">
    <source>
        <dbReference type="ARBA" id="ARBA00022801"/>
    </source>
</evidence>
<dbReference type="SUPFAM" id="SSF54001">
    <property type="entry name" value="Cysteine proteinases"/>
    <property type="match status" value="1"/>
</dbReference>
<dbReference type="PROSITE" id="PS00973">
    <property type="entry name" value="USP_2"/>
    <property type="match status" value="1"/>
</dbReference>
<feature type="compositionally biased region" description="Basic residues" evidence="8">
    <location>
        <begin position="772"/>
        <end position="783"/>
    </location>
</feature>
<reference evidence="10 11" key="1">
    <citation type="submission" date="2020-04" db="EMBL/GenBank/DDBJ databases">
        <title>Chromosome-level genome assembly of a cyprinid fish Onychostoma macrolepis by integration of Nanopore Sequencing, Bionano and Hi-C technology.</title>
        <authorList>
            <person name="Wang D."/>
        </authorList>
    </citation>
    <scope>NUCLEOTIDE SEQUENCE [LARGE SCALE GENOMIC DNA]</scope>
    <source>
        <strain evidence="10">SWU-2019</strain>
        <tissue evidence="10">Muscle</tissue>
    </source>
</reference>
<dbReference type="InterPro" id="IPR050164">
    <property type="entry name" value="Peptidase_C19"/>
</dbReference>
<evidence type="ECO:0000256" key="2">
    <source>
        <dbReference type="ARBA" id="ARBA00012759"/>
    </source>
</evidence>
<feature type="domain" description="USP" evidence="9">
    <location>
        <begin position="122"/>
        <end position="423"/>
    </location>
</feature>
<evidence type="ECO:0000256" key="3">
    <source>
        <dbReference type="ARBA" id="ARBA00022553"/>
    </source>
</evidence>
<keyword evidence="5" id="KW-0833">Ubl conjugation pathway</keyword>
<dbReference type="InterPro" id="IPR028889">
    <property type="entry name" value="USP"/>
</dbReference>
<evidence type="ECO:0000256" key="1">
    <source>
        <dbReference type="ARBA" id="ARBA00000707"/>
    </source>
</evidence>
<dbReference type="InterPro" id="IPR038765">
    <property type="entry name" value="Papain-like_cys_pep_sf"/>
</dbReference>
<feature type="compositionally biased region" description="Polar residues" evidence="8">
    <location>
        <begin position="430"/>
        <end position="465"/>
    </location>
</feature>
<feature type="compositionally biased region" description="Basic and acidic residues" evidence="8">
    <location>
        <begin position="940"/>
        <end position="958"/>
    </location>
</feature>
<feature type="compositionally biased region" description="Polar residues" evidence="8">
    <location>
        <begin position="493"/>
        <end position="507"/>
    </location>
</feature>
<keyword evidence="11" id="KW-1185">Reference proteome</keyword>
<evidence type="ECO:0000256" key="4">
    <source>
        <dbReference type="ARBA" id="ARBA00022670"/>
    </source>
</evidence>
<feature type="compositionally biased region" description="Polar residues" evidence="8">
    <location>
        <begin position="534"/>
        <end position="547"/>
    </location>
</feature>
<evidence type="ECO:0000256" key="5">
    <source>
        <dbReference type="ARBA" id="ARBA00022786"/>
    </source>
</evidence>
<dbReference type="GO" id="GO:0005634">
    <property type="term" value="C:nucleus"/>
    <property type="evidence" value="ECO:0007669"/>
    <property type="project" value="TreeGrafter"/>
</dbReference>
<feature type="compositionally biased region" description="Basic and acidic residues" evidence="8">
    <location>
        <begin position="610"/>
        <end position="621"/>
    </location>
</feature>
<proteinExistence type="predicted"/>
<feature type="compositionally biased region" description="Basic and acidic residues" evidence="8">
    <location>
        <begin position="784"/>
        <end position="805"/>
    </location>
</feature>
<evidence type="ECO:0000313" key="10">
    <source>
        <dbReference type="EMBL" id="KAF4115454.1"/>
    </source>
</evidence>
<dbReference type="FunFam" id="3.90.70.10:FF:000016">
    <property type="entry name" value="Ubiquitin carboxyl-terminal hydrolase 36"/>
    <property type="match status" value="1"/>
</dbReference>